<dbReference type="PROSITE" id="PS51352">
    <property type="entry name" value="THIOREDOXIN_2"/>
    <property type="match status" value="1"/>
</dbReference>
<comment type="similarity">
    <text evidence="1">Belongs to the thioredoxin family.</text>
</comment>
<dbReference type="EMBL" id="LT629692">
    <property type="protein sequence ID" value="SDH17663.1"/>
    <property type="molecule type" value="Genomic_DNA"/>
</dbReference>
<organism evidence="8 9">
    <name type="scientific">Microbacterium pygmaeum</name>
    <dbReference type="NCBI Taxonomy" id="370764"/>
    <lineage>
        <taxon>Bacteria</taxon>
        <taxon>Bacillati</taxon>
        <taxon>Actinomycetota</taxon>
        <taxon>Actinomycetes</taxon>
        <taxon>Micrococcales</taxon>
        <taxon>Microbacteriaceae</taxon>
        <taxon>Microbacterium</taxon>
    </lineage>
</organism>
<dbReference type="Proteomes" id="UP000199009">
    <property type="component" value="Chromosome I"/>
</dbReference>
<evidence type="ECO:0000256" key="2">
    <source>
        <dbReference type="ARBA" id="ARBA00022448"/>
    </source>
</evidence>
<dbReference type="Pfam" id="PF14561">
    <property type="entry name" value="TPR_20"/>
    <property type="match status" value="1"/>
</dbReference>
<dbReference type="AlphaFoldDB" id="A0A1G8A9V8"/>
<dbReference type="InterPro" id="IPR036249">
    <property type="entry name" value="Thioredoxin-like_sf"/>
</dbReference>
<evidence type="ECO:0000256" key="6">
    <source>
        <dbReference type="SAM" id="MobiDB-lite"/>
    </source>
</evidence>
<reference evidence="8 9" key="1">
    <citation type="submission" date="2016-10" db="EMBL/GenBank/DDBJ databases">
        <authorList>
            <person name="de Groot N.N."/>
        </authorList>
    </citation>
    <scope>NUCLEOTIDE SEQUENCE [LARGE SCALE GENOMIC DNA]</scope>
    <source>
        <strain evidence="8 9">DSM 23142</strain>
    </source>
</reference>
<name>A0A1G8A9V8_9MICO</name>
<dbReference type="GO" id="GO:0015035">
    <property type="term" value="F:protein-disulfide reductase activity"/>
    <property type="evidence" value="ECO:0007669"/>
    <property type="project" value="TreeGrafter"/>
</dbReference>
<sequence>MTDALPGAALRGAVDLSALRNRPQPGEGHPAGAAGPGGPAGAHTPVSSLVIDVTDETFPQVLELSRTVPVVIDLWAEWCGPCKQLSPILERVVLELGGRVLLAKVDVDANPQLSQAFRAQSIPMVLALLGGQPVPLFTGAVPEQQVREVFAQLLQLAAQNGVTGTLALEAGDEGEDASVPAEPEIPPLHAEAFDAIEAGDYARAISAYERAIAENPRDADAHAGLGQVRLLQRVQGLDPQEARAAAAADPTGVEAQFAVADLDLAGGHVEDAFGRLLDLFSVLPGDERGAVRTRLLELFALIGDSDPRVLRARGRLTSLLF</sequence>
<dbReference type="STRING" id="370764.SAMN04489810_2307"/>
<evidence type="ECO:0000313" key="9">
    <source>
        <dbReference type="Proteomes" id="UP000199009"/>
    </source>
</evidence>
<evidence type="ECO:0000256" key="1">
    <source>
        <dbReference type="ARBA" id="ARBA00008987"/>
    </source>
</evidence>
<keyword evidence="4" id="KW-1015">Disulfide bond</keyword>
<feature type="compositionally biased region" description="Low complexity" evidence="6">
    <location>
        <begin position="23"/>
        <end position="33"/>
    </location>
</feature>
<dbReference type="Pfam" id="PF00085">
    <property type="entry name" value="Thioredoxin"/>
    <property type="match status" value="1"/>
</dbReference>
<dbReference type="PROSITE" id="PS00194">
    <property type="entry name" value="THIOREDOXIN_1"/>
    <property type="match status" value="1"/>
</dbReference>
<dbReference type="Pfam" id="PF14559">
    <property type="entry name" value="TPR_19"/>
    <property type="match status" value="1"/>
</dbReference>
<dbReference type="RefSeq" id="WP_091490135.1">
    <property type="nucleotide sequence ID" value="NZ_LT629692.1"/>
</dbReference>
<evidence type="ECO:0000256" key="3">
    <source>
        <dbReference type="ARBA" id="ARBA00022982"/>
    </source>
</evidence>
<dbReference type="GO" id="GO:0005737">
    <property type="term" value="C:cytoplasm"/>
    <property type="evidence" value="ECO:0007669"/>
    <property type="project" value="TreeGrafter"/>
</dbReference>
<keyword evidence="3" id="KW-0249">Electron transport</keyword>
<dbReference type="SUPFAM" id="SSF52833">
    <property type="entry name" value="Thioredoxin-like"/>
    <property type="match status" value="1"/>
</dbReference>
<gene>
    <name evidence="8" type="ORF">SAMN04489810_2307</name>
</gene>
<dbReference type="InterPro" id="IPR017937">
    <property type="entry name" value="Thioredoxin_CS"/>
</dbReference>
<dbReference type="PANTHER" id="PTHR45663">
    <property type="entry name" value="GEO12009P1"/>
    <property type="match status" value="1"/>
</dbReference>
<protein>
    <submittedName>
        <fullName evidence="8">Putative thioredoxin</fullName>
    </submittedName>
</protein>
<evidence type="ECO:0000259" key="7">
    <source>
        <dbReference type="PROSITE" id="PS51352"/>
    </source>
</evidence>
<dbReference type="SUPFAM" id="SSF48452">
    <property type="entry name" value="TPR-like"/>
    <property type="match status" value="1"/>
</dbReference>
<keyword evidence="5" id="KW-0676">Redox-active center</keyword>
<evidence type="ECO:0000256" key="4">
    <source>
        <dbReference type="ARBA" id="ARBA00023157"/>
    </source>
</evidence>
<dbReference type="InterPro" id="IPR011990">
    <property type="entry name" value="TPR-like_helical_dom_sf"/>
</dbReference>
<feature type="domain" description="Thioredoxin" evidence="7">
    <location>
        <begin position="23"/>
        <end position="155"/>
    </location>
</feature>
<feature type="region of interest" description="Disordered" evidence="6">
    <location>
        <begin position="19"/>
        <end position="41"/>
    </location>
</feature>
<proteinExistence type="inferred from homology"/>
<dbReference type="Gene3D" id="1.25.40.10">
    <property type="entry name" value="Tetratricopeptide repeat domain"/>
    <property type="match status" value="1"/>
</dbReference>
<dbReference type="PANTHER" id="PTHR45663:SF11">
    <property type="entry name" value="GEO12009P1"/>
    <property type="match status" value="1"/>
</dbReference>
<dbReference type="InterPro" id="IPR013766">
    <property type="entry name" value="Thioredoxin_domain"/>
</dbReference>
<keyword evidence="2" id="KW-0813">Transport</keyword>
<evidence type="ECO:0000313" key="8">
    <source>
        <dbReference type="EMBL" id="SDH17663.1"/>
    </source>
</evidence>
<dbReference type="CDD" id="cd02956">
    <property type="entry name" value="ybbN"/>
    <property type="match status" value="1"/>
</dbReference>
<dbReference type="OrthoDB" id="5181746at2"/>
<accession>A0A1G8A9V8</accession>
<keyword evidence="9" id="KW-1185">Reference proteome</keyword>
<evidence type="ECO:0000256" key="5">
    <source>
        <dbReference type="ARBA" id="ARBA00023284"/>
    </source>
</evidence>
<dbReference type="GO" id="GO:0006950">
    <property type="term" value="P:response to stress"/>
    <property type="evidence" value="ECO:0007669"/>
    <property type="project" value="UniProtKB-ARBA"/>
</dbReference>
<dbReference type="Gene3D" id="3.40.30.10">
    <property type="entry name" value="Glutaredoxin"/>
    <property type="match status" value="1"/>
</dbReference>